<feature type="signal peptide" evidence="1">
    <location>
        <begin position="1"/>
        <end position="23"/>
    </location>
</feature>
<evidence type="ECO:0000259" key="2">
    <source>
        <dbReference type="SMART" id="SM00635"/>
    </source>
</evidence>
<dbReference type="InterPro" id="IPR012334">
    <property type="entry name" value="Pectin_lyas_fold"/>
</dbReference>
<dbReference type="SUPFAM" id="SSF51126">
    <property type="entry name" value="Pectin lyase-like"/>
    <property type="match status" value="1"/>
</dbReference>
<feature type="domain" description="BIG2" evidence="2">
    <location>
        <begin position="998"/>
        <end position="1075"/>
    </location>
</feature>
<reference evidence="3" key="2">
    <citation type="submission" date="2020-09" db="EMBL/GenBank/DDBJ databases">
        <authorList>
            <person name="Sun Q."/>
            <person name="Zhou Y."/>
        </authorList>
    </citation>
    <scope>NUCLEOTIDE SEQUENCE</scope>
    <source>
        <strain evidence="3">CGMCC 1.16134</strain>
    </source>
</reference>
<dbReference type="Gene3D" id="3.30.1920.20">
    <property type="match status" value="1"/>
</dbReference>
<keyword evidence="1" id="KW-0732">Signal</keyword>
<dbReference type="InterPro" id="IPR011050">
    <property type="entry name" value="Pectin_lyase_fold/virulence"/>
</dbReference>
<keyword evidence="4" id="KW-1185">Reference proteome</keyword>
<dbReference type="Pfam" id="PF02368">
    <property type="entry name" value="Big_2"/>
    <property type="match status" value="2"/>
</dbReference>
<accession>A0A917CVA1</accession>
<organism evidence="3 4">
    <name type="scientific">Paenibacillus albidus</name>
    <dbReference type="NCBI Taxonomy" id="2041023"/>
    <lineage>
        <taxon>Bacteria</taxon>
        <taxon>Bacillati</taxon>
        <taxon>Bacillota</taxon>
        <taxon>Bacilli</taxon>
        <taxon>Bacillales</taxon>
        <taxon>Paenibacillaceae</taxon>
        <taxon>Paenibacillus</taxon>
    </lineage>
</organism>
<dbReference type="SMART" id="SM00635">
    <property type="entry name" value="BID_2"/>
    <property type="match status" value="2"/>
</dbReference>
<comment type="caution">
    <text evidence="3">The sequence shown here is derived from an EMBL/GenBank/DDBJ whole genome shotgun (WGS) entry which is preliminary data.</text>
</comment>
<dbReference type="PROSITE" id="PS51257">
    <property type="entry name" value="PROKAR_LIPOPROTEIN"/>
    <property type="match status" value="1"/>
</dbReference>
<proteinExistence type="predicted"/>
<dbReference type="SMART" id="SM00710">
    <property type="entry name" value="PbH1"/>
    <property type="match status" value="8"/>
</dbReference>
<dbReference type="NCBIfam" id="NF047446">
    <property type="entry name" value="barrel_OmpL47"/>
    <property type="match status" value="1"/>
</dbReference>
<reference evidence="3" key="1">
    <citation type="journal article" date="2014" name="Int. J. Syst. Evol. Microbiol.">
        <title>Complete genome sequence of Corynebacterium casei LMG S-19264T (=DSM 44701T), isolated from a smear-ripened cheese.</title>
        <authorList>
            <consortium name="US DOE Joint Genome Institute (JGI-PGF)"/>
            <person name="Walter F."/>
            <person name="Albersmeier A."/>
            <person name="Kalinowski J."/>
            <person name="Ruckert C."/>
        </authorList>
    </citation>
    <scope>NUCLEOTIDE SEQUENCE</scope>
    <source>
        <strain evidence="3">CGMCC 1.16134</strain>
    </source>
</reference>
<dbReference type="RefSeq" id="WP_189029498.1">
    <property type="nucleotide sequence ID" value="NZ_BMKR01000026.1"/>
</dbReference>
<dbReference type="EMBL" id="BMKR01000026">
    <property type="protein sequence ID" value="GGF97892.1"/>
    <property type="molecule type" value="Genomic_DNA"/>
</dbReference>
<sequence>MKRRMFIVLSIIVLIVGCFPAAAIQAEESQSSEAVYYISESGSDSNMGTKEAPFLTLEKARDTIRQLKQTTGLPDGGITVYLRGGIYNRTGSFLLEEQDSGTADKPILYRAYPGESVRLNGGRELEKDWFSPVTDESVLNRIISTDARSKVLQVDLMGHGIADYGVMSRHGYYKANDVSQTPPMELYLEGEGMTLARWPNKGTVQMGNILDAGPTRKDPDLQTRGGTFTYTYERPELWTQADDIWLDGIFGYSWEWSYNKVASIDTQNKSITLAYGEMSGIFKNWYPDFHFAQNLLEEIDMPGEYYIDRSQGILYFMPTAAFQADHPEITVSMLKTPMINTLNTSYVTFEDLILENGRDSGAVIMGGSHIRLVHCEIRNFTEGGVRINTQSRWLYDDFAKASGVNHAVVSSHIHHVGGTGVILNGGDRLTLTPGNNVVENSHIHDFAYYHKAYNPAVILTGAGNRISHNEIHDAPHPGILIFGNDHLVEYNDIYDVCKTFSDLGAIYMNLGAAPQERGSVIRRNYFHHIGEGKAGVQGVYPDNFTMGITIEENIFYKMGNSAVLNNGGAHIRTRNNLFIDAKVPYDYSDMYLGDGPEQQISKNYMQPWHALFEKYNNFVGMPHLAKYPELADFFTENRYYPDTNTFQNNVIYNPTKTRSSTTNANGAYDKLNLVQYANNWVTERDPGFVNLAGGDLNLKADAEVFAQIPGFQSVPFSEMGITGKAGPYLAPDVIPVQGVVLYEDAITLGIGKSHTLYSAVLPWNATNNKLEYTSSDPSVVKVDADGKLKGVNLGNAVVTAVSAENPLLRDEVQVTVEVGDGIMEDTNFENGRNGWPSDANRSIVEVEGGNHMYKLLKGATTLNENDFSNYELTFKLKTPPAIPELATLYVFDRLNPAGSGGRIGYKKYADGTSSWILYNAAWGTVKQNMLATQDLLPDTVYNMKIIVKGKEISVYADGKLKLKASDPTFNPSGKVGFYAGGFDYLLFDDIKFTVPTTDVAGLLLDKSSINMVLDEQQPLQVQFDPSDALNRDVVWESTHPEIASVDENGTVTALSKGETVVTVTSVANPAATASVTIQVSDVLHYTDYDSGANGWPVDPNRSITTVNGNKMYRILKGASALHPKLFTDYDLTFKLRTPAVMPDLGTFYVYDRSASGTSGKIAYKKLADGTSQWILYSPTWAVLQTKNIPAMDLQPNTEYNLRILADGTSIRVYVNDELKLAGSDPQHHPTGTVGFYVGGFSELWIDNVKFSRIDEAAPVTTAATTPALPDGLDGWYTHPVTVQLSATDSGTGVTDTVYSTNGGETWLPYQGPVTFSQDGHYSVAYRSVDSAGNREETQTLSFKLDSSAPELSVTEPGARAYTGTETLTLLWTAVDAMSGVDSGKTVARLDEQAVEPGTPVPLYTLNPGSHNFAVTVSDGAGNTQESTVTFSTYADVSSLKALVNLFREKSWIDNHGIANSLLMKLDKGQVEAFLHQVQAQSGKHIQAEAASYLLRNAGDILQRAEEQD</sequence>
<feature type="domain" description="BIG2" evidence="2">
    <location>
        <begin position="735"/>
        <end position="812"/>
    </location>
</feature>
<dbReference type="PANTHER" id="PTHR36453">
    <property type="entry name" value="SECRETED PROTEIN-RELATED"/>
    <property type="match status" value="1"/>
</dbReference>
<gene>
    <name evidence="3" type="ORF">GCM10010912_48240</name>
</gene>
<dbReference type="InterPro" id="IPR003343">
    <property type="entry name" value="Big_2"/>
</dbReference>
<dbReference type="InterPro" id="IPR058094">
    <property type="entry name" value="Ig-like_OmpL47-like"/>
</dbReference>
<feature type="chain" id="PRO_5039050849" description="BIG2 domain-containing protein" evidence="1">
    <location>
        <begin position="24"/>
        <end position="1508"/>
    </location>
</feature>
<evidence type="ECO:0000313" key="4">
    <source>
        <dbReference type="Proteomes" id="UP000637643"/>
    </source>
</evidence>
<dbReference type="Pfam" id="PF13229">
    <property type="entry name" value="Beta_helix"/>
    <property type="match status" value="1"/>
</dbReference>
<dbReference type="PANTHER" id="PTHR36453:SF1">
    <property type="entry name" value="RIGHT HANDED BETA HELIX DOMAIN-CONTAINING PROTEIN"/>
    <property type="match status" value="1"/>
</dbReference>
<dbReference type="Proteomes" id="UP000637643">
    <property type="component" value="Unassembled WGS sequence"/>
</dbReference>
<dbReference type="Gene3D" id="2.160.20.10">
    <property type="entry name" value="Single-stranded right-handed beta-helix, Pectin lyase-like"/>
    <property type="match status" value="3"/>
</dbReference>
<evidence type="ECO:0000256" key="1">
    <source>
        <dbReference type="SAM" id="SignalP"/>
    </source>
</evidence>
<dbReference type="Gene3D" id="2.60.120.560">
    <property type="entry name" value="Exo-inulinase, domain 1"/>
    <property type="match status" value="2"/>
</dbReference>
<evidence type="ECO:0000313" key="3">
    <source>
        <dbReference type="EMBL" id="GGF97892.1"/>
    </source>
</evidence>
<dbReference type="InterPro" id="IPR039448">
    <property type="entry name" value="Beta_helix"/>
</dbReference>
<dbReference type="InterPro" id="IPR008964">
    <property type="entry name" value="Invasin/intimin_cell_adhesion"/>
</dbReference>
<dbReference type="SUPFAM" id="SSF49373">
    <property type="entry name" value="Invasin/intimin cell-adhesion fragments"/>
    <property type="match status" value="2"/>
</dbReference>
<dbReference type="InterPro" id="IPR006626">
    <property type="entry name" value="PbH1"/>
</dbReference>
<name>A0A917CVA1_9BACL</name>
<dbReference type="Gene3D" id="2.60.40.1080">
    <property type="match status" value="2"/>
</dbReference>
<protein>
    <recommendedName>
        <fullName evidence="2">BIG2 domain-containing protein</fullName>
    </recommendedName>
</protein>